<comment type="catalytic activity">
    <reaction evidence="1 9 11">
        <text>1-(5-phospho-beta-D-ribosyl)-5-[(5-phospho-beta-D-ribosylamino)methylideneamino]imidazole-4-carboxamide = 5-[(5-phospho-1-deoxy-D-ribulos-1-ylimino)methylamino]-1-(5-phospho-beta-D-ribosyl)imidazole-4-carboxamide</text>
        <dbReference type="Rhea" id="RHEA:15469"/>
        <dbReference type="ChEBI" id="CHEBI:58435"/>
        <dbReference type="ChEBI" id="CHEBI:58525"/>
        <dbReference type="EC" id="5.3.1.16"/>
    </reaction>
</comment>
<feature type="active site" description="Proton donor" evidence="9">
    <location>
        <position position="132"/>
    </location>
</feature>
<evidence type="ECO:0000313" key="13">
    <source>
        <dbReference type="Proteomes" id="UP000006054"/>
    </source>
</evidence>
<organism evidence="12 13">
    <name type="scientific">Bernardetia litoralis (strain ATCC 23117 / DSM 6794 / NBRC 15988 / NCIMB 1366 / Fx l1 / Sio-4)</name>
    <name type="common">Flexibacter litoralis</name>
    <dbReference type="NCBI Taxonomy" id="880071"/>
    <lineage>
        <taxon>Bacteria</taxon>
        <taxon>Pseudomonadati</taxon>
        <taxon>Bacteroidota</taxon>
        <taxon>Cytophagia</taxon>
        <taxon>Cytophagales</taxon>
        <taxon>Bernardetiaceae</taxon>
        <taxon>Bernardetia</taxon>
    </lineage>
</organism>
<keyword evidence="8 9" id="KW-0413">Isomerase</keyword>
<evidence type="ECO:0000256" key="4">
    <source>
        <dbReference type="ARBA" id="ARBA00009667"/>
    </source>
</evidence>
<dbReference type="PANTHER" id="PTHR43090:SF2">
    <property type="entry name" value="1-(5-PHOSPHORIBOSYL)-5-[(5-PHOSPHORIBOSYLAMINO)METHYLIDENEAMINO] IMIDAZOLE-4-CARBOXAMIDE ISOMERASE"/>
    <property type="match status" value="1"/>
</dbReference>
<dbReference type="NCBIfam" id="TIGR00007">
    <property type="entry name" value="1-(5-phosphoribosyl)-5-[(5-phosphoribosylamino)methylideneamino]imidazole-4-carboxamide isomerase"/>
    <property type="match status" value="1"/>
</dbReference>
<dbReference type="PANTHER" id="PTHR43090">
    <property type="entry name" value="1-(5-PHOSPHORIBOSYL)-5-[(5-PHOSPHORIBOSYLAMINO)METHYLIDENEAMINO] IMIDAZOLE-4-CARBOXAMIDE ISOMERASE"/>
    <property type="match status" value="1"/>
</dbReference>
<dbReference type="UniPathway" id="UPA00031">
    <property type="reaction ID" value="UER00009"/>
</dbReference>
<evidence type="ECO:0000256" key="1">
    <source>
        <dbReference type="ARBA" id="ARBA00000901"/>
    </source>
</evidence>
<dbReference type="PATRIC" id="fig|880071.3.peg.3515"/>
<dbReference type="FunFam" id="3.20.20.70:FF:000009">
    <property type="entry name" value="1-(5-phosphoribosyl)-5-[(5-phosphoribosylamino)methylideneamino] imidazole-4-carboxamide isomerase"/>
    <property type="match status" value="1"/>
</dbReference>
<dbReference type="InterPro" id="IPR011060">
    <property type="entry name" value="RibuloseP-bd_barrel"/>
</dbReference>
<comment type="similarity">
    <text evidence="4 9 10">Belongs to the HisA/HisF family.</text>
</comment>
<dbReference type="Proteomes" id="UP000006054">
    <property type="component" value="Chromosome"/>
</dbReference>
<evidence type="ECO:0000256" key="8">
    <source>
        <dbReference type="ARBA" id="ARBA00023235"/>
    </source>
</evidence>
<dbReference type="InterPro" id="IPR006062">
    <property type="entry name" value="His_biosynth"/>
</dbReference>
<keyword evidence="5 9" id="KW-0963">Cytoplasm</keyword>
<evidence type="ECO:0000256" key="7">
    <source>
        <dbReference type="ARBA" id="ARBA00023102"/>
    </source>
</evidence>
<name>I4APE3_BERLS</name>
<dbReference type="HAMAP" id="MF_01014">
    <property type="entry name" value="HisA"/>
    <property type="match status" value="1"/>
</dbReference>
<keyword evidence="13" id="KW-1185">Reference proteome</keyword>
<sequence>MNLQLIPAIDLIDGKCVRLTHGDYDTQKIYNSDPLDQAKIFEDKGIKRLHIVDLDGAKAGKPQHLQILEKIATQTNLIIDFGGGIRHSDSIKSILSSGAKMVSVGSVSVKNPKLFESWLTEFGGKSILLAADVRGEKLLTDAWKNESEFTIFEFIEKWKQKGLTQFFCTDITKDGALEGLNTDFYGELKTKFPTLTVIASGGVTSQDDLIELDKLGVDGAIVGKAIYEERILI</sequence>
<dbReference type="InterPro" id="IPR006063">
    <property type="entry name" value="HisA_bact_arch"/>
</dbReference>
<evidence type="ECO:0000313" key="12">
    <source>
        <dbReference type="EMBL" id="AFM05828.1"/>
    </source>
</evidence>
<gene>
    <name evidence="9" type="primary">hisA</name>
    <name evidence="12" type="ordered locus">Fleli_3508</name>
</gene>
<dbReference type="GO" id="GO:0003949">
    <property type="term" value="F:1-(5-phosphoribosyl)-5-[(5-phosphoribosylamino)methylideneamino]imidazole-4-carboxamide isomerase activity"/>
    <property type="evidence" value="ECO:0007669"/>
    <property type="project" value="UniProtKB-UniRule"/>
</dbReference>
<feature type="active site" description="Proton acceptor" evidence="9">
    <location>
        <position position="10"/>
    </location>
</feature>
<comment type="subcellular location">
    <subcellularLocation>
        <location evidence="2 9 11">Cytoplasm</location>
    </subcellularLocation>
</comment>
<reference evidence="13" key="1">
    <citation type="submission" date="2012-06" db="EMBL/GenBank/DDBJ databases">
        <title>The complete genome of Flexibacter litoralis DSM 6794.</title>
        <authorList>
            <person name="Lucas S."/>
            <person name="Copeland A."/>
            <person name="Lapidus A."/>
            <person name="Glavina del Rio T."/>
            <person name="Dalin E."/>
            <person name="Tice H."/>
            <person name="Bruce D."/>
            <person name="Goodwin L."/>
            <person name="Pitluck S."/>
            <person name="Peters L."/>
            <person name="Ovchinnikova G."/>
            <person name="Lu M."/>
            <person name="Kyrpides N."/>
            <person name="Mavromatis K."/>
            <person name="Ivanova N."/>
            <person name="Brettin T."/>
            <person name="Detter J.C."/>
            <person name="Han C."/>
            <person name="Larimer F."/>
            <person name="Land M."/>
            <person name="Hauser L."/>
            <person name="Markowitz V."/>
            <person name="Cheng J.-F."/>
            <person name="Hugenholtz P."/>
            <person name="Woyke T."/>
            <person name="Wu D."/>
            <person name="Spring S."/>
            <person name="Lang E."/>
            <person name="Kopitz M."/>
            <person name="Brambilla E."/>
            <person name="Klenk H.-P."/>
            <person name="Eisen J.A."/>
        </authorList>
    </citation>
    <scope>NUCLEOTIDE SEQUENCE [LARGE SCALE GENOMIC DNA]</scope>
    <source>
        <strain evidence="13">ATCC 23117 / DSM 6794 / NBRC 15988 / NCIMB 1366 / Sio-4</strain>
    </source>
</reference>
<dbReference type="HOGENOM" id="CLU_048577_1_2_10"/>
<keyword evidence="7 9" id="KW-0368">Histidine biosynthesis</keyword>
<dbReference type="STRING" id="880071.Fleli_3508"/>
<dbReference type="InterPro" id="IPR044524">
    <property type="entry name" value="Isoase_HisA-like"/>
</dbReference>
<dbReference type="RefSeq" id="WP_014799253.1">
    <property type="nucleotide sequence ID" value="NC_018018.1"/>
</dbReference>
<dbReference type="GO" id="GO:0000105">
    <property type="term" value="P:L-histidine biosynthetic process"/>
    <property type="evidence" value="ECO:0007669"/>
    <property type="project" value="UniProtKB-UniRule"/>
</dbReference>
<evidence type="ECO:0000256" key="6">
    <source>
        <dbReference type="ARBA" id="ARBA00022605"/>
    </source>
</evidence>
<evidence type="ECO:0000256" key="11">
    <source>
        <dbReference type="RuleBase" id="RU003658"/>
    </source>
</evidence>
<evidence type="ECO:0000256" key="2">
    <source>
        <dbReference type="ARBA" id="ARBA00004496"/>
    </source>
</evidence>
<dbReference type="Pfam" id="PF00977">
    <property type="entry name" value="His_biosynth"/>
    <property type="match status" value="1"/>
</dbReference>
<dbReference type="AlphaFoldDB" id="I4APE3"/>
<evidence type="ECO:0000256" key="5">
    <source>
        <dbReference type="ARBA" id="ARBA00022490"/>
    </source>
</evidence>
<evidence type="ECO:0000256" key="3">
    <source>
        <dbReference type="ARBA" id="ARBA00005133"/>
    </source>
</evidence>
<dbReference type="InterPro" id="IPR013785">
    <property type="entry name" value="Aldolase_TIM"/>
</dbReference>
<dbReference type="CDD" id="cd04732">
    <property type="entry name" value="HisA"/>
    <property type="match status" value="1"/>
</dbReference>
<comment type="pathway">
    <text evidence="3 9 11">Amino-acid biosynthesis; L-histidine biosynthesis; L-histidine from 5-phospho-alpha-D-ribose 1-diphosphate: step 4/9.</text>
</comment>
<dbReference type="InterPro" id="IPR023016">
    <property type="entry name" value="HisA/PriA"/>
</dbReference>
<dbReference type="OrthoDB" id="9807749at2"/>
<dbReference type="EMBL" id="CP003345">
    <property type="protein sequence ID" value="AFM05828.1"/>
    <property type="molecule type" value="Genomic_DNA"/>
</dbReference>
<evidence type="ECO:0000256" key="10">
    <source>
        <dbReference type="RuleBase" id="RU003657"/>
    </source>
</evidence>
<dbReference type="GO" id="GO:0000162">
    <property type="term" value="P:L-tryptophan biosynthetic process"/>
    <property type="evidence" value="ECO:0007669"/>
    <property type="project" value="TreeGrafter"/>
</dbReference>
<dbReference type="KEGG" id="fli:Fleli_3508"/>
<dbReference type="Gene3D" id="3.20.20.70">
    <property type="entry name" value="Aldolase class I"/>
    <property type="match status" value="1"/>
</dbReference>
<accession>I4APE3</accession>
<dbReference type="GO" id="GO:0005737">
    <property type="term" value="C:cytoplasm"/>
    <property type="evidence" value="ECO:0007669"/>
    <property type="project" value="UniProtKB-SubCell"/>
</dbReference>
<dbReference type="eggNOG" id="COG0106">
    <property type="taxonomic scope" value="Bacteria"/>
</dbReference>
<evidence type="ECO:0000256" key="9">
    <source>
        <dbReference type="HAMAP-Rule" id="MF_01014"/>
    </source>
</evidence>
<proteinExistence type="inferred from homology"/>
<keyword evidence="6 9" id="KW-0028">Amino-acid biosynthesis</keyword>
<protein>
    <recommendedName>
        <fullName evidence="9 11">1-(5-phosphoribosyl)-5-[(5-phosphoribosylamino)methylideneamino] imidazole-4-carboxamide isomerase</fullName>
        <ecNumber evidence="9 11">5.3.1.16</ecNumber>
    </recommendedName>
    <alternativeName>
        <fullName evidence="9">Phosphoribosylformimino-5-aminoimidazole carboxamide ribotide isomerase</fullName>
    </alternativeName>
</protein>
<dbReference type="SUPFAM" id="SSF51366">
    <property type="entry name" value="Ribulose-phoshate binding barrel"/>
    <property type="match status" value="1"/>
</dbReference>
<dbReference type="EC" id="5.3.1.16" evidence="9 11"/>